<gene>
    <name evidence="1" type="ORF">NCS_11487</name>
</gene>
<dbReference type="EMBL" id="LT841358">
    <property type="protein sequence ID" value="SMH71675.1"/>
    <property type="molecule type" value="Genomic_DNA"/>
</dbReference>
<keyword evidence="2" id="KW-1185">Reference proteome</keyword>
<organism evidence="1 2">
    <name type="scientific">Candidatus Nitrosotalea okcheonensis</name>
    <dbReference type="NCBI Taxonomy" id="1903276"/>
    <lineage>
        <taxon>Archaea</taxon>
        <taxon>Nitrososphaerota</taxon>
        <taxon>Nitrososphaeria</taxon>
        <taxon>Nitrosotaleales</taxon>
        <taxon>Nitrosotaleaceae</taxon>
        <taxon>Nitrosotalea</taxon>
    </lineage>
</organism>
<name>A0A2H1FFX3_9ARCH</name>
<dbReference type="Proteomes" id="UP000230607">
    <property type="component" value="Chromosome 1"/>
</dbReference>
<sequence length="38" mass="4548">MYAKRCFTNVSSQRETTDHISNVHRMGTVYCRNYTTIY</sequence>
<accession>A0A2H1FFX3</accession>
<dbReference type="AlphaFoldDB" id="A0A2H1FFX3"/>
<evidence type="ECO:0000313" key="1">
    <source>
        <dbReference type="EMBL" id="SMH71675.1"/>
    </source>
</evidence>
<reference evidence="2" key="1">
    <citation type="submission" date="2017-03" db="EMBL/GenBank/DDBJ databases">
        <authorList>
            <person name="Herbold C."/>
        </authorList>
    </citation>
    <scope>NUCLEOTIDE SEQUENCE [LARGE SCALE GENOMIC DNA]</scope>
</reference>
<protein>
    <submittedName>
        <fullName evidence="1">Uncharacterized protein</fullName>
    </submittedName>
</protein>
<evidence type="ECO:0000313" key="2">
    <source>
        <dbReference type="Proteomes" id="UP000230607"/>
    </source>
</evidence>
<proteinExistence type="predicted"/>